<keyword evidence="3" id="KW-1185">Reference proteome</keyword>
<accession>A0ABX8RPP7</accession>
<organism evidence="2 3">
    <name type="scientific">Nocardia iowensis</name>
    <dbReference type="NCBI Taxonomy" id="204891"/>
    <lineage>
        <taxon>Bacteria</taxon>
        <taxon>Bacillati</taxon>
        <taxon>Actinomycetota</taxon>
        <taxon>Actinomycetes</taxon>
        <taxon>Mycobacteriales</taxon>
        <taxon>Nocardiaceae</taxon>
        <taxon>Nocardia</taxon>
    </lineage>
</organism>
<gene>
    <name evidence="2" type="ORF">KV110_33350</name>
</gene>
<evidence type="ECO:0000313" key="3">
    <source>
        <dbReference type="Proteomes" id="UP000694257"/>
    </source>
</evidence>
<dbReference type="InterPro" id="IPR029432">
    <property type="entry name" value="Gp28/Gp37-like_dom"/>
</dbReference>
<evidence type="ECO:0000313" key="2">
    <source>
        <dbReference type="EMBL" id="QXN90260.1"/>
    </source>
</evidence>
<proteinExistence type="predicted"/>
<reference evidence="2 3" key="1">
    <citation type="submission" date="2021-07" db="EMBL/GenBank/DDBJ databases">
        <title>Whole Genome Sequence of Nocardia Iowensis.</title>
        <authorList>
            <person name="Lamm A."/>
            <person name="Collins-Fairclough A.M."/>
            <person name="Bunk B."/>
            <person name="Sproer C."/>
        </authorList>
    </citation>
    <scope>NUCLEOTIDE SEQUENCE [LARGE SCALE GENOMIC DNA]</scope>
    <source>
        <strain evidence="2 3">NRRL 5646</strain>
    </source>
</reference>
<name>A0ABX8RPP7_NOCIO</name>
<dbReference type="RefSeq" id="WP_218471132.1">
    <property type="nucleotide sequence ID" value="NZ_BAABJN010000006.1"/>
</dbReference>
<sequence length="108" mass="12134">MMALRKGFHDTRAWFSHEITVRDGAPYVIGEGGHWFIGDRIGATAPGDDTYTIRVDRVRELTLAWDRDQFPEWRPVIGDPTGNKDRGQRTLDMVSDLVAGVHELGVLA</sequence>
<protein>
    <recommendedName>
        <fullName evidence="1">Gp28/Gp37-like domain-containing protein</fullName>
    </recommendedName>
</protein>
<evidence type="ECO:0000259" key="1">
    <source>
        <dbReference type="Pfam" id="PF14594"/>
    </source>
</evidence>
<dbReference type="EMBL" id="CP078145">
    <property type="protein sequence ID" value="QXN90260.1"/>
    <property type="molecule type" value="Genomic_DNA"/>
</dbReference>
<feature type="domain" description="Gp28/Gp37-like" evidence="1">
    <location>
        <begin position="2"/>
        <end position="79"/>
    </location>
</feature>
<dbReference type="Proteomes" id="UP000694257">
    <property type="component" value="Chromosome"/>
</dbReference>
<dbReference type="Pfam" id="PF14594">
    <property type="entry name" value="Sipho_Gp37"/>
    <property type="match status" value="1"/>
</dbReference>